<dbReference type="RefSeq" id="WP_310837569.1">
    <property type="nucleotide sequence ID" value="NZ_JAVLSM010000006.1"/>
</dbReference>
<proteinExistence type="predicted"/>
<feature type="transmembrane region" description="Helical" evidence="1">
    <location>
        <begin position="41"/>
        <end position="61"/>
    </location>
</feature>
<reference evidence="2" key="1">
    <citation type="submission" date="2023-02" db="EMBL/GenBank/DDBJ databases">
        <title>Description of Herbaspirillum huttiense subsp. nephrolepsisexaltata and Herbaspirillum huttiense subsp. lycopersicon.</title>
        <authorList>
            <person name="Poudel M."/>
            <person name="Sharma A."/>
            <person name="Goss E."/>
            <person name="Tapia J.H."/>
            <person name="Harmon C.M."/>
            <person name="Jones J.B."/>
        </authorList>
    </citation>
    <scope>NUCLEOTIDE SEQUENCE</scope>
    <source>
        <strain evidence="2">NC40101</strain>
    </source>
</reference>
<accession>A0AAE4K887</accession>
<keyword evidence="1" id="KW-0812">Transmembrane</keyword>
<dbReference type="AlphaFoldDB" id="A0AAE4K887"/>
<dbReference type="EMBL" id="JAVRAA010000013">
    <property type="protein sequence ID" value="MDT0339385.1"/>
    <property type="molecule type" value="Genomic_DNA"/>
</dbReference>
<organism evidence="2">
    <name type="scientific">Herbaspirillum huttiense subsp. nephrolepidis</name>
    <dbReference type="NCBI Taxonomy" id="3075126"/>
    <lineage>
        <taxon>Bacteria</taxon>
        <taxon>Pseudomonadati</taxon>
        <taxon>Pseudomonadota</taxon>
        <taxon>Betaproteobacteria</taxon>
        <taxon>Burkholderiales</taxon>
        <taxon>Oxalobacteraceae</taxon>
        <taxon>Herbaspirillum</taxon>
    </lineage>
</organism>
<keyword evidence="1" id="KW-0472">Membrane</keyword>
<evidence type="ECO:0000256" key="1">
    <source>
        <dbReference type="SAM" id="Phobius"/>
    </source>
</evidence>
<protein>
    <submittedName>
        <fullName evidence="2">Uncharacterized protein</fullName>
    </submittedName>
</protein>
<feature type="transmembrane region" description="Helical" evidence="1">
    <location>
        <begin position="73"/>
        <end position="90"/>
    </location>
</feature>
<name>A0AAE4K887_9BURK</name>
<keyword evidence="1" id="KW-1133">Transmembrane helix</keyword>
<gene>
    <name evidence="2" type="ORF">RJN63_21300</name>
</gene>
<sequence>MESTPAYQLTHPRLLKALLALITFGTFNSMVRLIASSYGASIGLELLVLVVTALIPWVHYLYPSGIGAKVMKLLSVVQGVVSAVQLFLVFKPEFQFSSGPGTWLLFFGAEFLSLVVHALMFRASNVHMEESGFRETVEWLDGIAKDK</sequence>
<feature type="transmembrane region" description="Helical" evidence="1">
    <location>
        <begin position="14"/>
        <end position="35"/>
    </location>
</feature>
<feature type="transmembrane region" description="Helical" evidence="1">
    <location>
        <begin position="102"/>
        <end position="121"/>
    </location>
</feature>
<evidence type="ECO:0000313" key="2">
    <source>
        <dbReference type="EMBL" id="MDT0339385.1"/>
    </source>
</evidence>
<comment type="caution">
    <text evidence="2">The sequence shown here is derived from an EMBL/GenBank/DDBJ whole genome shotgun (WGS) entry which is preliminary data.</text>
</comment>